<evidence type="ECO:0008006" key="4">
    <source>
        <dbReference type="Google" id="ProtNLM"/>
    </source>
</evidence>
<comment type="caution">
    <text evidence="2">The sequence shown here is derived from an EMBL/GenBank/DDBJ whole genome shotgun (WGS) entry which is preliminary data.</text>
</comment>
<sequence length="257" mass="28423">MSCNDSLVINITWSRIGKSDYWELDPERHNCSVTNNTCYKDVHEPADICDGLPICSLKTCNNLTRQNIPCLGNDATNFLRVNYTCVQKTYEGTVAITSAPSSSSEIIVVTTSVLVAISTIFVILTIVIIKRKKLKNFKHDHKQTRNSVTSDVDEFGTTITDNVNYATVYDVIKDANSSCVGRTGITDSSIETSIVDNVNYVSCDLEYNKKTLHPIKGDFNTDTELIENTNYVGFGKQVSATKGNSNMNYELAGSCHD</sequence>
<organism evidence="2 3">
    <name type="scientific">Paralvinella palmiformis</name>
    <dbReference type="NCBI Taxonomy" id="53620"/>
    <lineage>
        <taxon>Eukaryota</taxon>
        <taxon>Metazoa</taxon>
        <taxon>Spiralia</taxon>
        <taxon>Lophotrochozoa</taxon>
        <taxon>Annelida</taxon>
        <taxon>Polychaeta</taxon>
        <taxon>Sedentaria</taxon>
        <taxon>Canalipalpata</taxon>
        <taxon>Terebellida</taxon>
        <taxon>Terebelliformia</taxon>
        <taxon>Alvinellidae</taxon>
        <taxon>Paralvinella</taxon>
    </lineage>
</organism>
<feature type="transmembrane region" description="Helical" evidence="1">
    <location>
        <begin position="106"/>
        <end position="129"/>
    </location>
</feature>
<dbReference type="AlphaFoldDB" id="A0AAD9J7W5"/>
<dbReference type="Proteomes" id="UP001208570">
    <property type="component" value="Unassembled WGS sequence"/>
</dbReference>
<keyword evidence="3" id="KW-1185">Reference proteome</keyword>
<proteinExistence type="predicted"/>
<evidence type="ECO:0000256" key="1">
    <source>
        <dbReference type="SAM" id="Phobius"/>
    </source>
</evidence>
<reference evidence="2" key="1">
    <citation type="journal article" date="2023" name="Mol. Biol. Evol.">
        <title>Third-Generation Sequencing Reveals the Adaptive Role of the Epigenome in Three Deep-Sea Polychaetes.</title>
        <authorList>
            <person name="Perez M."/>
            <person name="Aroh O."/>
            <person name="Sun Y."/>
            <person name="Lan Y."/>
            <person name="Juniper S.K."/>
            <person name="Young C.R."/>
            <person name="Angers B."/>
            <person name="Qian P.Y."/>
        </authorList>
    </citation>
    <scope>NUCLEOTIDE SEQUENCE</scope>
    <source>
        <strain evidence="2">P08H-3</strain>
    </source>
</reference>
<protein>
    <recommendedName>
        <fullName evidence="4">SUEL-type lectin domain-containing protein</fullName>
    </recommendedName>
</protein>
<keyword evidence="1" id="KW-0812">Transmembrane</keyword>
<evidence type="ECO:0000313" key="3">
    <source>
        <dbReference type="Proteomes" id="UP001208570"/>
    </source>
</evidence>
<dbReference type="EMBL" id="JAODUP010000537">
    <property type="protein sequence ID" value="KAK2147763.1"/>
    <property type="molecule type" value="Genomic_DNA"/>
</dbReference>
<accession>A0AAD9J7W5</accession>
<keyword evidence="1" id="KW-1133">Transmembrane helix</keyword>
<name>A0AAD9J7W5_9ANNE</name>
<gene>
    <name evidence="2" type="ORF">LSH36_537g02070</name>
</gene>
<evidence type="ECO:0000313" key="2">
    <source>
        <dbReference type="EMBL" id="KAK2147763.1"/>
    </source>
</evidence>
<keyword evidence="1" id="KW-0472">Membrane</keyword>